<dbReference type="EMBL" id="ABCB02000020">
    <property type="protein sequence ID" value="EDO60414.1"/>
    <property type="molecule type" value="Genomic_DNA"/>
</dbReference>
<reference evidence="2 4" key="2">
    <citation type="submission" date="2007-08" db="EMBL/GenBank/DDBJ databases">
        <authorList>
            <person name="Fulton L."/>
            <person name="Clifton S."/>
            <person name="Fulton B."/>
            <person name="Xu J."/>
            <person name="Minx P."/>
            <person name="Pepin K.H."/>
            <person name="Johnson M."/>
            <person name="Thiruvilangam P."/>
            <person name="Bhonagiri V."/>
            <person name="Nash W.E."/>
            <person name="Wang C."/>
            <person name="Mardis E.R."/>
            <person name="Wilson R.K."/>
        </authorList>
    </citation>
    <scope>NUCLEOTIDE SEQUENCE [LARGE SCALE GENOMIC DNA]</scope>
    <source>
        <strain evidence="2 4">DSM 753</strain>
    </source>
</reference>
<dbReference type="EMBL" id="NOXF01000001">
    <property type="protein sequence ID" value="PEQ25684.1"/>
    <property type="molecule type" value="Genomic_DNA"/>
</dbReference>
<dbReference type="HOGENOM" id="CLU_188176_0_0_9"/>
<reference evidence="3 5" key="3">
    <citation type="submission" date="2017-07" db="EMBL/GenBank/DDBJ databases">
        <title>Prevalence of linear plasmids in Cutibacterium (Propionibacterium) acnes isolates obtained from prostatic tissue.</title>
        <authorList>
            <person name="Davidsson S."/>
            <person name="Carlsson J."/>
            <person name="Molling P."/>
            <person name="Andren O."/>
            <person name="Andersson S.-O."/>
            <person name="Brzuszkiewicz E."/>
            <person name="Poehlein A."/>
            <person name="Al-Zeer M."/>
            <person name="Brinkmann V."/>
            <person name="Scavenius C."/>
            <person name="Nazipi S."/>
            <person name="Soderquist B."/>
            <person name="Bruggemann H."/>
        </authorList>
    </citation>
    <scope>NUCLEOTIDE SEQUENCE [LARGE SCALE GENOMIC DNA]</scope>
    <source>
        <strain evidence="3 5">DSM 753</strain>
    </source>
</reference>
<proteinExistence type="predicted"/>
<evidence type="ECO:0000313" key="2">
    <source>
        <dbReference type="EMBL" id="EDO60414.1"/>
    </source>
</evidence>
<accession>A7VXB7</accession>
<name>A7VXB7_9FIRM</name>
<dbReference type="Proteomes" id="UP000003490">
    <property type="component" value="Unassembled WGS sequence"/>
</dbReference>
<protein>
    <submittedName>
        <fullName evidence="3">Helix-turn-helix domain-containing protein</fullName>
    </submittedName>
</protein>
<keyword evidence="5" id="KW-1185">Reference proteome</keyword>
<evidence type="ECO:0000259" key="1">
    <source>
        <dbReference type="Pfam" id="PF12645"/>
    </source>
</evidence>
<dbReference type="InterPro" id="IPR024760">
    <property type="entry name" value="HTH_dom_conjug_TS-like"/>
</dbReference>
<dbReference type="Proteomes" id="UP000220611">
    <property type="component" value="Unassembled WGS sequence"/>
</dbReference>
<evidence type="ECO:0000313" key="5">
    <source>
        <dbReference type="Proteomes" id="UP000220611"/>
    </source>
</evidence>
<dbReference type="Pfam" id="PF12645">
    <property type="entry name" value="HTH_16"/>
    <property type="match status" value="1"/>
</dbReference>
<reference evidence="2 4" key="1">
    <citation type="submission" date="2007-08" db="EMBL/GenBank/DDBJ databases">
        <title>Draft genome sequence of Clostridium leptum (DSM 753).</title>
        <authorList>
            <person name="Sudarsanam P."/>
            <person name="Ley R."/>
            <person name="Guruge J."/>
            <person name="Turnbaugh P.J."/>
            <person name="Mahowald M."/>
            <person name="Liep D."/>
            <person name="Gordon J."/>
        </authorList>
    </citation>
    <scope>NUCLEOTIDE SEQUENCE [LARGE SCALE GENOMIC DNA]</scope>
    <source>
        <strain evidence="2 4">DSM 753</strain>
    </source>
</reference>
<sequence length="77" mass="8763">MKKLNGRYKPPPPLSIIEAARSGKADAIEQILQHYDGYINKLCLRTIIDESGQPHKQVDPYMKGRLQSKLMQAITKK</sequence>
<evidence type="ECO:0000313" key="4">
    <source>
        <dbReference type="Proteomes" id="UP000003490"/>
    </source>
</evidence>
<dbReference type="AlphaFoldDB" id="A7VXB7"/>
<dbReference type="OrthoDB" id="9801453at2"/>
<organism evidence="2 4">
    <name type="scientific">[Clostridium] leptum DSM 753</name>
    <dbReference type="NCBI Taxonomy" id="428125"/>
    <lineage>
        <taxon>Bacteria</taxon>
        <taxon>Bacillati</taxon>
        <taxon>Bacillota</taxon>
        <taxon>Clostridia</taxon>
        <taxon>Eubacteriales</taxon>
        <taxon>Oscillospiraceae</taxon>
        <taxon>Oscillospiraceae incertae sedis</taxon>
    </lineage>
</organism>
<comment type="caution">
    <text evidence="2">The sequence shown here is derived from an EMBL/GenBank/DDBJ whole genome shotgun (WGS) entry which is preliminary data.</text>
</comment>
<feature type="domain" description="Helix-turn-helix conjugative transposon-like" evidence="1">
    <location>
        <begin position="15"/>
        <end position="76"/>
    </location>
</feature>
<gene>
    <name evidence="3" type="ORF">CH238_01445</name>
    <name evidence="2" type="ORF">CLOLEP_03240</name>
</gene>
<evidence type="ECO:0000313" key="3">
    <source>
        <dbReference type="EMBL" id="PEQ25684.1"/>
    </source>
</evidence>
<dbReference type="eggNOG" id="ENOG503321D">
    <property type="taxonomic scope" value="Bacteria"/>
</dbReference>